<dbReference type="AlphaFoldDB" id="A0A2H8TF06"/>
<feature type="transmembrane region" description="Helical" evidence="7">
    <location>
        <begin position="14"/>
        <end position="34"/>
    </location>
</feature>
<dbReference type="GO" id="GO:0016891">
    <property type="term" value="F:RNA endonuclease activity producing 5'-phosphomonoesters, hydrolytic mechanism"/>
    <property type="evidence" value="ECO:0007669"/>
    <property type="project" value="TreeGrafter"/>
</dbReference>
<evidence type="ECO:0000256" key="4">
    <source>
        <dbReference type="ARBA" id="ARBA00038012"/>
    </source>
</evidence>
<dbReference type="SUPFAM" id="SSF56024">
    <property type="entry name" value="Phospholipase D/nuclease"/>
    <property type="match status" value="1"/>
</dbReference>
<proteinExistence type="inferred from homology"/>
<evidence type="ECO:0000256" key="5">
    <source>
        <dbReference type="ARBA" id="ARBA00040549"/>
    </source>
</evidence>
<organism evidence="9">
    <name type="scientific">Melanaphis sacchari</name>
    <dbReference type="NCBI Taxonomy" id="742174"/>
    <lineage>
        <taxon>Eukaryota</taxon>
        <taxon>Metazoa</taxon>
        <taxon>Ecdysozoa</taxon>
        <taxon>Arthropoda</taxon>
        <taxon>Hexapoda</taxon>
        <taxon>Insecta</taxon>
        <taxon>Pterygota</taxon>
        <taxon>Neoptera</taxon>
        <taxon>Paraneoptera</taxon>
        <taxon>Hemiptera</taxon>
        <taxon>Sternorrhyncha</taxon>
        <taxon>Aphidomorpha</taxon>
        <taxon>Aphidoidea</taxon>
        <taxon>Aphididae</taxon>
        <taxon>Aphidini</taxon>
        <taxon>Melanaphis</taxon>
    </lineage>
</organism>
<evidence type="ECO:0000313" key="9">
    <source>
        <dbReference type="EMBL" id="MBW12686.1"/>
    </source>
</evidence>
<name>A0A2H8TF06_9HEMI</name>
<evidence type="ECO:0000256" key="7">
    <source>
        <dbReference type="SAM" id="Phobius"/>
    </source>
</evidence>
<gene>
    <name evidence="9" type="primary">pld6_1</name>
</gene>
<keyword evidence="7" id="KW-0812">Transmembrane</keyword>
<comment type="similarity">
    <text evidence="4">Belongs to the phospholipase D family. MitoPLD/Zucchini subfamily.</text>
</comment>
<keyword evidence="1 9" id="KW-0378">Hydrolase</keyword>
<sequence length="220" mass="25665">MFNLTGYRSMSNTLINWICISCISSSLTLLWLHYKRKRNKSFTKVLFYDPTIKSTDCNCFRSFNIDCLSPNCSSFKTKEIIFCLQRARKSMDICVFSISNKPIANEIVNAHKRGILVRIIVCNCILVISNEIKMFMRAGITLKYQENYTNSYMHHKFAIIDSTWLIHGSMNWTHQATHDNWESIMITDLQSLIVPFSIGFEKTWQKTILIPPKIRDLTKN</sequence>
<evidence type="ECO:0000256" key="6">
    <source>
        <dbReference type="ARBA" id="ARBA00043167"/>
    </source>
</evidence>
<evidence type="ECO:0000256" key="1">
    <source>
        <dbReference type="ARBA" id="ARBA00022801"/>
    </source>
</evidence>
<dbReference type="EMBL" id="GFXV01000881">
    <property type="protein sequence ID" value="MBW12686.1"/>
    <property type="molecule type" value="Transcribed_RNA"/>
</dbReference>
<dbReference type="GO" id="GO:0034587">
    <property type="term" value="P:piRNA processing"/>
    <property type="evidence" value="ECO:0007669"/>
    <property type="project" value="TreeGrafter"/>
</dbReference>
<keyword evidence="7" id="KW-0472">Membrane</keyword>
<dbReference type="PANTHER" id="PTHR43856:SF1">
    <property type="entry name" value="MITOCHONDRIAL CARDIOLIPIN HYDROLASE"/>
    <property type="match status" value="1"/>
</dbReference>
<dbReference type="InterPro" id="IPR001736">
    <property type="entry name" value="PLipase_D/transphosphatidylase"/>
</dbReference>
<keyword evidence="3" id="KW-0443">Lipid metabolism</keyword>
<protein>
    <recommendedName>
        <fullName evidence="5">Mitochondrial cardiolipin hydrolase</fullName>
    </recommendedName>
    <alternativeName>
        <fullName evidence="6">Mitochondrial phospholipase</fullName>
    </alternativeName>
</protein>
<dbReference type="PROSITE" id="PS50035">
    <property type="entry name" value="PLD"/>
    <property type="match status" value="1"/>
</dbReference>
<dbReference type="InterPro" id="IPR051406">
    <property type="entry name" value="PLD_domain"/>
</dbReference>
<keyword evidence="7" id="KW-1133">Transmembrane helix</keyword>
<accession>A0A2H8TF06</accession>
<dbReference type="OrthoDB" id="5205528at2759"/>
<dbReference type="GO" id="GO:0016042">
    <property type="term" value="P:lipid catabolic process"/>
    <property type="evidence" value="ECO:0007669"/>
    <property type="project" value="UniProtKB-KW"/>
</dbReference>
<evidence type="ECO:0000256" key="2">
    <source>
        <dbReference type="ARBA" id="ARBA00022963"/>
    </source>
</evidence>
<keyword evidence="2" id="KW-0442">Lipid degradation</keyword>
<evidence type="ECO:0000256" key="3">
    <source>
        <dbReference type="ARBA" id="ARBA00023098"/>
    </source>
</evidence>
<dbReference type="Pfam" id="PF13091">
    <property type="entry name" value="PLDc_2"/>
    <property type="match status" value="1"/>
</dbReference>
<evidence type="ECO:0000259" key="8">
    <source>
        <dbReference type="PROSITE" id="PS50035"/>
    </source>
</evidence>
<feature type="domain" description="PLD phosphodiesterase" evidence="8">
    <location>
        <begin position="149"/>
        <end position="176"/>
    </location>
</feature>
<dbReference type="Gene3D" id="3.30.870.10">
    <property type="entry name" value="Endonuclease Chain A"/>
    <property type="match status" value="1"/>
</dbReference>
<reference evidence="9" key="1">
    <citation type="submission" date="2017-10" db="EMBL/GenBank/DDBJ databases">
        <title>Transcriptome Assembly of Sugarcane Aphid Adults.</title>
        <authorList>
            <person name="Scully E.D."/>
            <person name="Palmer N.A."/>
            <person name="Geib S.M."/>
            <person name="Sarath G."/>
            <person name="Sattler S.E."/>
        </authorList>
    </citation>
    <scope>NUCLEOTIDE SEQUENCE</scope>
    <source>
        <tissue evidence="9">Whole body</tissue>
    </source>
</reference>
<dbReference type="GO" id="GO:0005739">
    <property type="term" value="C:mitochondrion"/>
    <property type="evidence" value="ECO:0007669"/>
    <property type="project" value="TreeGrafter"/>
</dbReference>
<dbReference type="InterPro" id="IPR025202">
    <property type="entry name" value="PLD-like_dom"/>
</dbReference>
<dbReference type="PANTHER" id="PTHR43856">
    <property type="entry name" value="CARDIOLIPIN HYDROLASE"/>
    <property type="match status" value="1"/>
</dbReference>